<dbReference type="RefSeq" id="WP_068835958.1">
    <property type="nucleotide sequence ID" value="NZ_JBHSMX010000004.1"/>
</dbReference>
<dbReference type="InterPro" id="IPR016032">
    <property type="entry name" value="Sig_transdc_resp-reg_C-effctor"/>
</dbReference>
<sequence>MERLAGIEPIVSLLYDGVMNPGDWYDGLDAINEALGGIGFHYLVMNAQSFAVLDSVSSTELPEGKVREYEAHYAKDDPRAARVFALSVGQVVADSDHFDARAVSRTPIFADWLMPLGIRDTLSVKLRTDEAQREFLAFFRSPDQCLFEPQEKIVFERLLPHLHRASELRARMGQLEKHAALGLSALDKLPQGILIVDDKGRIQHLNRAAQACLAAATVPCRAVHEHLVFAASEADARFRHLVTAACRQRSPASAGAFRLACGADQWLGVSVLPLKASHPLASFRQIHLAMVVLADPNASASPSAALLGELLGLTPTEARLALALAAGKTIHDFANAESCSWHTARAHLKNLLRKTGCHRQVDLVRLIQTLAFTAA</sequence>
<dbReference type="InterPro" id="IPR036388">
    <property type="entry name" value="WH-like_DNA-bd_sf"/>
</dbReference>
<dbReference type="SMART" id="SM00421">
    <property type="entry name" value="HTH_LUXR"/>
    <property type="match status" value="1"/>
</dbReference>
<proteinExistence type="predicted"/>
<reference evidence="3" key="1">
    <citation type="journal article" date="2019" name="Int. J. Syst. Evol. Microbiol.">
        <title>The Global Catalogue of Microorganisms (GCM) 10K type strain sequencing project: providing services to taxonomists for standard genome sequencing and annotation.</title>
        <authorList>
            <consortium name="The Broad Institute Genomics Platform"/>
            <consortium name="The Broad Institute Genome Sequencing Center for Infectious Disease"/>
            <person name="Wu L."/>
            <person name="Ma J."/>
        </authorList>
    </citation>
    <scope>NUCLEOTIDE SEQUENCE [LARGE SCALE GENOMIC DNA]</scope>
    <source>
        <strain evidence="3">CGMCC 4.7277</strain>
    </source>
</reference>
<evidence type="ECO:0000313" key="2">
    <source>
        <dbReference type="EMBL" id="MFC5519845.1"/>
    </source>
</evidence>
<dbReference type="SUPFAM" id="SSF46894">
    <property type="entry name" value="C-terminal effector domain of the bipartite response regulators"/>
    <property type="match status" value="1"/>
</dbReference>
<dbReference type="InterPro" id="IPR035965">
    <property type="entry name" value="PAS-like_dom_sf"/>
</dbReference>
<dbReference type="Gene3D" id="1.10.10.10">
    <property type="entry name" value="Winged helix-like DNA-binding domain superfamily/Winged helix DNA-binding domain"/>
    <property type="match status" value="1"/>
</dbReference>
<keyword evidence="3" id="KW-1185">Reference proteome</keyword>
<comment type="caution">
    <text evidence="2">The sequence shown here is derived from an EMBL/GenBank/DDBJ whole genome shotgun (WGS) entry which is preliminary data.</text>
</comment>
<dbReference type="Proteomes" id="UP001596084">
    <property type="component" value="Unassembled WGS sequence"/>
</dbReference>
<protein>
    <submittedName>
        <fullName evidence="2">Helix-turn-helix transcriptional regulator</fullName>
    </submittedName>
</protein>
<dbReference type="Pfam" id="PF08448">
    <property type="entry name" value="PAS_4"/>
    <property type="match status" value="1"/>
</dbReference>
<dbReference type="SUPFAM" id="SSF55785">
    <property type="entry name" value="PYP-like sensor domain (PAS domain)"/>
    <property type="match status" value="1"/>
</dbReference>
<gene>
    <name evidence="2" type="ORF">ACFPP7_02775</name>
</gene>
<accession>A0ABW0Q4U5</accession>
<name>A0ABW0Q4U5_9BURK</name>
<dbReference type="InterPro" id="IPR000792">
    <property type="entry name" value="Tscrpt_reg_LuxR_C"/>
</dbReference>
<feature type="domain" description="HTH luxR-type" evidence="1">
    <location>
        <begin position="310"/>
        <end position="367"/>
    </location>
</feature>
<dbReference type="InterPro" id="IPR013656">
    <property type="entry name" value="PAS_4"/>
</dbReference>
<organism evidence="2 3">
    <name type="scientific">Polaromonas jejuensis</name>
    <dbReference type="NCBI Taxonomy" id="457502"/>
    <lineage>
        <taxon>Bacteria</taxon>
        <taxon>Pseudomonadati</taxon>
        <taxon>Pseudomonadota</taxon>
        <taxon>Betaproteobacteria</taxon>
        <taxon>Burkholderiales</taxon>
        <taxon>Comamonadaceae</taxon>
        <taxon>Polaromonas</taxon>
    </lineage>
</organism>
<dbReference type="EMBL" id="JBHSMX010000004">
    <property type="protein sequence ID" value="MFC5519845.1"/>
    <property type="molecule type" value="Genomic_DNA"/>
</dbReference>
<evidence type="ECO:0000259" key="1">
    <source>
        <dbReference type="SMART" id="SM00421"/>
    </source>
</evidence>
<evidence type="ECO:0000313" key="3">
    <source>
        <dbReference type="Proteomes" id="UP001596084"/>
    </source>
</evidence>